<dbReference type="PROSITE" id="PS50977">
    <property type="entry name" value="HTH_TETR_2"/>
    <property type="match status" value="1"/>
</dbReference>
<dbReference type="PROSITE" id="PS01081">
    <property type="entry name" value="HTH_TETR_1"/>
    <property type="match status" value="1"/>
</dbReference>
<dbReference type="SUPFAM" id="SSF46689">
    <property type="entry name" value="Homeodomain-like"/>
    <property type="match status" value="1"/>
</dbReference>
<keyword evidence="1 2" id="KW-0238">DNA-binding</keyword>
<dbReference type="SUPFAM" id="SSF48498">
    <property type="entry name" value="Tetracyclin repressor-like, C-terminal domain"/>
    <property type="match status" value="1"/>
</dbReference>
<dbReference type="InterPro" id="IPR050109">
    <property type="entry name" value="HTH-type_TetR-like_transc_reg"/>
</dbReference>
<dbReference type="InterPro" id="IPR009057">
    <property type="entry name" value="Homeodomain-like_sf"/>
</dbReference>
<dbReference type="PRINTS" id="PR00455">
    <property type="entry name" value="HTHTETR"/>
</dbReference>
<keyword evidence="5" id="KW-1185">Reference proteome</keyword>
<dbReference type="InterPro" id="IPR001647">
    <property type="entry name" value="HTH_TetR"/>
</dbReference>
<evidence type="ECO:0000256" key="1">
    <source>
        <dbReference type="ARBA" id="ARBA00023125"/>
    </source>
</evidence>
<dbReference type="EMBL" id="JACYTN010000004">
    <property type="protein sequence ID" value="MBD8498305.1"/>
    <property type="molecule type" value="Genomic_DNA"/>
</dbReference>
<dbReference type="Gene3D" id="1.10.10.60">
    <property type="entry name" value="Homeodomain-like"/>
    <property type="match status" value="1"/>
</dbReference>
<evidence type="ECO:0000313" key="5">
    <source>
        <dbReference type="Proteomes" id="UP000634529"/>
    </source>
</evidence>
<dbReference type="Pfam" id="PF00440">
    <property type="entry name" value="TetR_N"/>
    <property type="match status" value="1"/>
</dbReference>
<dbReference type="Gene3D" id="1.10.357.10">
    <property type="entry name" value="Tetracycline Repressor, domain 2"/>
    <property type="match status" value="1"/>
</dbReference>
<evidence type="ECO:0000259" key="3">
    <source>
        <dbReference type="PROSITE" id="PS50977"/>
    </source>
</evidence>
<name>A0ABR9AYM4_9BACL</name>
<dbReference type="InterPro" id="IPR023772">
    <property type="entry name" value="DNA-bd_HTH_TetR-type_CS"/>
</dbReference>
<comment type="caution">
    <text evidence="4">The sequence shown here is derived from an EMBL/GenBank/DDBJ whole genome shotgun (WGS) entry which is preliminary data.</text>
</comment>
<dbReference type="InterPro" id="IPR036271">
    <property type="entry name" value="Tet_transcr_reg_TetR-rel_C_sf"/>
</dbReference>
<sequence>MPAAQVDKKQAILEAALEEFRQKGYEAASTNQITKAAKVSKGILFHYFSDKKTLYLTLVEECIERYYGAMTSNLSELPADLFAALEQLANTKIEVFKSDPVRYGFISNVFINIPEPLKAELEVKQQQMQYHFIPLLANRLDPNQFRNGIDAAQAIEFVLLSLEALITKRLSMMKDKEWNVDEIAEAIDTSPYIEMLKYGIYRKDEHV</sequence>
<dbReference type="PANTHER" id="PTHR30055">
    <property type="entry name" value="HTH-TYPE TRANSCRIPTIONAL REGULATOR RUTR"/>
    <property type="match status" value="1"/>
</dbReference>
<dbReference type="RefSeq" id="WP_192024702.1">
    <property type="nucleotide sequence ID" value="NZ_JACYTN010000004.1"/>
</dbReference>
<proteinExistence type="predicted"/>
<feature type="domain" description="HTH tetR-type" evidence="3">
    <location>
        <begin position="6"/>
        <end position="66"/>
    </location>
</feature>
<gene>
    <name evidence="4" type="ORF">IFO66_08270</name>
</gene>
<evidence type="ECO:0000313" key="4">
    <source>
        <dbReference type="EMBL" id="MBD8498305.1"/>
    </source>
</evidence>
<dbReference type="Proteomes" id="UP000634529">
    <property type="component" value="Unassembled WGS sequence"/>
</dbReference>
<reference evidence="4 5" key="1">
    <citation type="submission" date="2020-09" db="EMBL/GenBank/DDBJ databases">
        <title>Paenibacillus sp. CAU 1523 isolated from sand of Haeundae Beach.</title>
        <authorList>
            <person name="Kim W."/>
        </authorList>
    </citation>
    <scope>NUCLEOTIDE SEQUENCE [LARGE SCALE GENOMIC DNA]</scope>
    <source>
        <strain evidence="4 5">CAU 1523</strain>
    </source>
</reference>
<protein>
    <submittedName>
        <fullName evidence="4">TetR/AcrR family transcriptional regulator</fullName>
    </submittedName>
</protein>
<feature type="DNA-binding region" description="H-T-H motif" evidence="2">
    <location>
        <begin position="29"/>
        <end position="48"/>
    </location>
</feature>
<organism evidence="4 5">
    <name type="scientific">Paenibacillus arenosi</name>
    <dbReference type="NCBI Taxonomy" id="2774142"/>
    <lineage>
        <taxon>Bacteria</taxon>
        <taxon>Bacillati</taxon>
        <taxon>Bacillota</taxon>
        <taxon>Bacilli</taxon>
        <taxon>Bacillales</taxon>
        <taxon>Paenibacillaceae</taxon>
        <taxon>Paenibacillus</taxon>
    </lineage>
</organism>
<accession>A0ABR9AYM4</accession>
<dbReference type="PANTHER" id="PTHR30055:SF226">
    <property type="entry name" value="HTH-TYPE TRANSCRIPTIONAL REGULATOR PKSA"/>
    <property type="match status" value="1"/>
</dbReference>
<evidence type="ECO:0000256" key="2">
    <source>
        <dbReference type="PROSITE-ProRule" id="PRU00335"/>
    </source>
</evidence>